<name>A0A380P105_WEIVI</name>
<evidence type="ECO:0000313" key="2">
    <source>
        <dbReference type="Proteomes" id="UP000254621"/>
    </source>
</evidence>
<dbReference type="GO" id="GO:0030246">
    <property type="term" value="F:carbohydrate binding"/>
    <property type="evidence" value="ECO:0007669"/>
    <property type="project" value="InterPro"/>
</dbReference>
<dbReference type="Gene3D" id="2.70.98.10">
    <property type="match status" value="1"/>
</dbReference>
<organism evidence="1 2">
    <name type="scientific">Weissella viridescens</name>
    <name type="common">Lactobacillus viridescens</name>
    <dbReference type="NCBI Taxonomy" id="1629"/>
    <lineage>
        <taxon>Bacteria</taxon>
        <taxon>Bacillati</taxon>
        <taxon>Bacillota</taxon>
        <taxon>Bacilli</taxon>
        <taxon>Lactobacillales</taxon>
        <taxon>Lactobacillaceae</taxon>
        <taxon>Weissella</taxon>
    </lineage>
</organism>
<dbReference type="AlphaFoldDB" id="A0A380P105"/>
<proteinExistence type="predicted"/>
<gene>
    <name evidence="1" type="ORF">NCTC13645_01140</name>
</gene>
<dbReference type="Proteomes" id="UP000254621">
    <property type="component" value="Unassembled WGS sequence"/>
</dbReference>
<reference evidence="1 2" key="1">
    <citation type="submission" date="2018-06" db="EMBL/GenBank/DDBJ databases">
        <authorList>
            <consortium name="Pathogen Informatics"/>
            <person name="Doyle S."/>
        </authorList>
    </citation>
    <scope>NUCLEOTIDE SEQUENCE [LARGE SCALE GENOMIC DNA]</scope>
    <source>
        <strain evidence="1 2">NCTC13645</strain>
    </source>
</reference>
<dbReference type="InterPro" id="IPR014718">
    <property type="entry name" value="GH-type_carb-bd"/>
</dbReference>
<dbReference type="EMBL" id="UHIV01000004">
    <property type="protein sequence ID" value="SUP58891.1"/>
    <property type="molecule type" value="Genomic_DNA"/>
</dbReference>
<accession>A0A380P105</accession>
<protein>
    <submittedName>
        <fullName evidence="1">Uncharacterized protein</fullName>
    </submittedName>
</protein>
<evidence type="ECO:0000313" key="1">
    <source>
        <dbReference type="EMBL" id="SUP58891.1"/>
    </source>
</evidence>
<sequence>MITKTHFGEVSGKPVEKYTIENQNQTRLSVLTYAEIVQEFSVIDNNERVNLVLSSDRIEGFSEIRTTLIVLLGVLLDGLPRGLGPKTA</sequence>